<evidence type="ECO:0000313" key="5">
    <source>
        <dbReference type="Proteomes" id="UP001476950"/>
    </source>
</evidence>
<evidence type="ECO:0000259" key="3">
    <source>
        <dbReference type="PROSITE" id="PS50110"/>
    </source>
</evidence>
<evidence type="ECO:0000313" key="4">
    <source>
        <dbReference type="EMBL" id="MEP1059503.1"/>
    </source>
</evidence>
<keyword evidence="1 2" id="KW-0597">Phosphoprotein</keyword>
<dbReference type="RefSeq" id="WP_190446471.1">
    <property type="nucleotide sequence ID" value="NZ_JAMPLM010000011.1"/>
</dbReference>
<dbReference type="InterPro" id="IPR050595">
    <property type="entry name" value="Bact_response_regulator"/>
</dbReference>
<evidence type="ECO:0000256" key="2">
    <source>
        <dbReference type="PROSITE-ProRule" id="PRU00169"/>
    </source>
</evidence>
<dbReference type="Gene3D" id="3.40.50.2300">
    <property type="match status" value="1"/>
</dbReference>
<organism evidence="4 5">
    <name type="scientific">Stenomitos frigidus AS-A4</name>
    <dbReference type="NCBI Taxonomy" id="2933935"/>
    <lineage>
        <taxon>Bacteria</taxon>
        <taxon>Bacillati</taxon>
        <taxon>Cyanobacteriota</taxon>
        <taxon>Cyanophyceae</taxon>
        <taxon>Leptolyngbyales</taxon>
        <taxon>Leptolyngbyaceae</taxon>
        <taxon>Stenomitos</taxon>
    </lineage>
</organism>
<reference evidence="4 5" key="1">
    <citation type="submission" date="2022-04" db="EMBL/GenBank/DDBJ databases">
        <title>Positive selection, recombination, and allopatry shape intraspecific diversity of widespread and dominant cyanobacteria.</title>
        <authorList>
            <person name="Wei J."/>
            <person name="Shu W."/>
            <person name="Hu C."/>
        </authorList>
    </citation>
    <scope>NUCLEOTIDE SEQUENCE [LARGE SCALE GENOMIC DNA]</scope>
    <source>
        <strain evidence="4 5">AS-A4</strain>
    </source>
</reference>
<dbReference type="InterPro" id="IPR011006">
    <property type="entry name" value="CheY-like_superfamily"/>
</dbReference>
<dbReference type="EMBL" id="JAMPLM010000011">
    <property type="protein sequence ID" value="MEP1059503.1"/>
    <property type="molecule type" value="Genomic_DNA"/>
</dbReference>
<name>A0ABV0KKF4_9CYAN</name>
<gene>
    <name evidence="4" type="ORF">NDI38_13740</name>
</gene>
<accession>A0ABV0KKF4</accession>
<keyword evidence="5" id="KW-1185">Reference proteome</keyword>
<dbReference type="Proteomes" id="UP001476950">
    <property type="component" value="Unassembled WGS sequence"/>
</dbReference>
<evidence type="ECO:0000256" key="1">
    <source>
        <dbReference type="ARBA" id="ARBA00022553"/>
    </source>
</evidence>
<feature type="modified residue" description="4-aspartylphosphate" evidence="2">
    <location>
        <position position="55"/>
    </location>
</feature>
<dbReference type="PANTHER" id="PTHR44591">
    <property type="entry name" value="STRESS RESPONSE REGULATOR PROTEIN 1"/>
    <property type="match status" value="1"/>
</dbReference>
<dbReference type="Pfam" id="PF00072">
    <property type="entry name" value="Response_reg"/>
    <property type="match status" value="1"/>
</dbReference>
<comment type="caution">
    <text evidence="4">The sequence shown here is derived from an EMBL/GenBank/DDBJ whole genome shotgun (WGS) entry which is preliminary data.</text>
</comment>
<sequence>MSAKRILVIDDEAVILEVIQGCLEELGDMEVLMAASGIEGLQIAQTALPDGILLDVSMPGMDGFTVLRQLQENTVTQKIPVVLLTARVQPEDRAAFAQTGVAGVILKPFDPIALVDQVTDVFGWTV</sequence>
<dbReference type="CDD" id="cd17552">
    <property type="entry name" value="REC_RR468-like"/>
    <property type="match status" value="1"/>
</dbReference>
<dbReference type="PROSITE" id="PS50110">
    <property type="entry name" value="RESPONSE_REGULATORY"/>
    <property type="match status" value="1"/>
</dbReference>
<dbReference type="InterPro" id="IPR001789">
    <property type="entry name" value="Sig_transdc_resp-reg_receiver"/>
</dbReference>
<protein>
    <submittedName>
        <fullName evidence="4">Response regulator</fullName>
    </submittedName>
</protein>
<feature type="domain" description="Response regulatory" evidence="3">
    <location>
        <begin position="5"/>
        <end position="122"/>
    </location>
</feature>
<dbReference type="PANTHER" id="PTHR44591:SF22">
    <property type="entry name" value="CHEY SUBFAMILY"/>
    <property type="match status" value="1"/>
</dbReference>
<dbReference type="SUPFAM" id="SSF52172">
    <property type="entry name" value="CheY-like"/>
    <property type="match status" value="1"/>
</dbReference>
<proteinExistence type="predicted"/>
<dbReference type="SMART" id="SM00448">
    <property type="entry name" value="REC"/>
    <property type="match status" value="1"/>
</dbReference>